<keyword evidence="2" id="KW-1185">Reference proteome</keyword>
<protein>
    <submittedName>
        <fullName evidence="1">DUF1292 domain-containing protein</fullName>
    </submittedName>
</protein>
<comment type="caution">
    <text evidence="1">The sequence shown here is derived from an EMBL/GenBank/DDBJ whole genome shotgun (WGS) entry which is preliminary data.</text>
</comment>
<evidence type="ECO:0000313" key="1">
    <source>
        <dbReference type="EMBL" id="MFO3664754.1"/>
    </source>
</evidence>
<sequence>MTEKIELHGHELEFLKNNGKAVIEIDLVERTDECYLIDIFTVDQTDYVALISSETSEIYIFYYEDSFENDEIDLKVVEDEEELEEVFHLFTHYWDDEALDNLVEEYNSDIEHFDGFEDEDDFEYGIDEEDILEDSDSIDE</sequence>
<proteinExistence type="predicted"/>
<organism evidence="1 2">
    <name type="scientific">Anaerococcus martiniensis</name>
    <dbReference type="NCBI Taxonomy" id="3115615"/>
    <lineage>
        <taxon>Bacteria</taxon>
        <taxon>Bacillati</taxon>
        <taxon>Bacillota</taxon>
        <taxon>Tissierellia</taxon>
        <taxon>Tissierellales</taxon>
        <taxon>Peptoniphilaceae</taxon>
        <taxon>Anaerococcus</taxon>
    </lineage>
</organism>
<dbReference type="EMBL" id="JBGMEI010000001">
    <property type="protein sequence ID" value="MFO3664754.1"/>
    <property type="molecule type" value="Genomic_DNA"/>
</dbReference>
<dbReference type="Pfam" id="PF06949">
    <property type="entry name" value="DUF1292"/>
    <property type="match status" value="1"/>
</dbReference>
<accession>A0ABW9M5N5</accession>
<dbReference type="Proteomes" id="UP001637996">
    <property type="component" value="Unassembled WGS sequence"/>
</dbReference>
<gene>
    <name evidence="1" type="ORF">ACCQ41_00580</name>
</gene>
<dbReference type="InterPro" id="IPR009711">
    <property type="entry name" value="UPF0473"/>
</dbReference>
<name>A0ABW9M5N5_9FIRM</name>
<dbReference type="RefSeq" id="WP_410030537.1">
    <property type="nucleotide sequence ID" value="NZ_JBGMEI010000001.1"/>
</dbReference>
<reference evidence="1 2" key="1">
    <citation type="journal article" date="2025" name="Anaerobe">
        <title>Description of Anaerococcus kampingiae sp. nov., Anaerococcus groningensis sp. nov., Anaerococcus martiniensis sp. nov., and Anaerococcus cruorum sp. nov., isolated from human clinical specimens.</title>
        <authorList>
            <person name="Boiten K.E."/>
            <person name="Meijer J."/>
            <person name="van Wezel E.M."/>
            <person name="Veloo A.C.M."/>
        </authorList>
    </citation>
    <scope>NUCLEOTIDE SEQUENCE [LARGE SCALE GENOMIC DNA]</scope>
    <source>
        <strain evidence="1 2">ENR0831</strain>
    </source>
</reference>
<evidence type="ECO:0000313" key="2">
    <source>
        <dbReference type="Proteomes" id="UP001637996"/>
    </source>
</evidence>